<dbReference type="GO" id="GO:0045944">
    <property type="term" value="P:positive regulation of transcription by RNA polymerase II"/>
    <property type="evidence" value="ECO:0007669"/>
    <property type="project" value="TreeGrafter"/>
</dbReference>
<dbReference type="PANTHER" id="PTHR31069:SF29">
    <property type="entry name" value="OLEATE-ACTIVATED TRANSCRIPTION FACTOR 1-RELATED"/>
    <property type="match status" value="1"/>
</dbReference>
<dbReference type="AlphaFoldDB" id="A0A1G4J4R7"/>
<dbReference type="EMBL" id="LT598446">
    <property type="protein sequence ID" value="SCU84734.1"/>
    <property type="molecule type" value="Genomic_DNA"/>
</dbReference>
<dbReference type="PROSITE" id="PS00463">
    <property type="entry name" value="ZN2_CY6_FUNGAL_1"/>
    <property type="match status" value="1"/>
</dbReference>
<dbReference type="Pfam" id="PF00172">
    <property type="entry name" value="Zn_clus"/>
    <property type="match status" value="1"/>
</dbReference>
<dbReference type="GO" id="GO:0000978">
    <property type="term" value="F:RNA polymerase II cis-regulatory region sequence-specific DNA binding"/>
    <property type="evidence" value="ECO:0007669"/>
    <property type="project" value="TreeGrafter"/>
</dbReference>
<evidence type="ECO:0000256" key="6">
    <source>
        <dbReference type="ARBA" id="ARBA00023242"/>
    </source>
</evidence>
<dbReference type="PROSITE" id="PS50048">
    <property type="entry name" value="ZN2_CY6_FUNGAL_2"/>
    <property type="match status" value="1"/>
</dbReference>
<dbReference type="InterPro" id="IPR001138">
    <property type="entry name" value="Zn2Cys6_DnaBD"/>
</dbReference>
<gene>
    <name evidence="9" type="ORF">LANO_0C02234G</name>
</gene>
<dbReference type="PANTHER" id="PTHR31069">
    <property type="entry name" value="OLEATE-ACTIVATED TRANSCRIPTION FACTOR 1-RELATED"/>
    <property type="match status" value="1"/>
</dbReference>
<accession>A0A1G4J4R7</accession>
<dbReference type="CDD" id="cd12148">
    <property type="entry name" value="fungal_TF_MHR"/>
    <property type="match status" value="1"/>
</dbReference>
<organism evidence="9 10">
    <name type="scientific">Lachancea nothofagi CBS 11611</name>
    <dbReference type="NCBI Taxonomy" id="1266666"/>
    <lineage>
        <taxon>Eukaryota</taxon>
        <taxon>Fungi</taxon>
        <taxon>Dikarya</taxon>
        <taxon>Ascomycota</taxon>
        <taxon>Saccharomycotina</taxon>
        <taxon>Saccharomycetes</taxon>
        <taxon>Saccharomycetales</taxon>
        <taxon>Saccharomycetaceae</taxon>
        <taxon>Lachancea</taxon>
    </lineage>
</organism>
<feature type="region of interest" description="Disordered" evidence="7">
    <location>
        <begin position="23"/>
        <end position="42"/>
    </location>
</feature>
<evidence type="ECO:0000256" key="2">
    <source>
        <dbReference type="ARBA" id="ARBA00022833"/>
    </source>
</evidence>
<name>A0A1G4J4R7_9SACH</name>
<dbReference type="Proteomes" id="UP000189911">
    <property type="component" value="Chromosome C"/>
</dbReference>
<dbReference type="InterPro" id="IPR036864">
    <property type="entry name" value="Zn2-C6_fun-type_DNA-bd_sf"/>
</dbReference>
<evidence type="ECO:0000256" key="5">
    <source>
        <dbReference type="ARBA" id="ARBA00023163"/>
    </source>
</evidence>
<evidence type="ECO:0000313" key="10">
    <source>
        <dbReference type="Proteomes" id="UP000189911"/>
    </source>
</evidence>
<dbReference type="GO" id="GO:0005634">
    <property type="term" value="C:nucleus"/>
    <property type="evidence" value="ECO:0007669"/>
    <property type="project" value="TreeGrafter"/>
</dbReference>
<evidence type="ECO:0000256" key="7">
    <source>
        <dbReference type="SAM" id="MobiDB-lite"/>
    </source>
</evidence>
<dbReference type="Gene3D" id="4.10.240.10">
    <property type="entry name" value="Zn(2)-C6 fungal-type DNA-binding domain"/>
    <property type="match status" value="1"/>
</dbReference>
<dbReference type="GO" id="GO:0008270">
    <property type="term" value="F:zinc ion binding"/>
    <property type="evidence" value="ECO:0007669"/>
    <property type="project" value="InterPro"/>
</dbReference>
<keyword evidence="5" id="KW-0804">Transcription</keyword>
<dbReference type="GO" id="GO:0000981">
    <property type="term" value="F:DNA-binding transcription factor activity, RNA polymerase II-specific"/>
    <property type="evidence" value="ECO:0007669"/>
    <property type="project" value="InterPro"/>
</dbReference>
<evidence type="ECO:0000313" key="9">
    <source>
        <dbReference type="EMBL" id="SCU84734.1"/>
    </source>
</evidence>
<dbReference type="SMART" id="SM00066">
    <property type="entry name" value="GAL4"/>
    <property type="match status" value="1"/>
</dbReference>
<keyword evidence="1" id="KW-0479">Metal-binding</keyword>
<keyword evidence="4" id="KW-0238">DNA-binding</keyword>
<dbReference type="InterPro" id="IPR050675">
    <property type="entry name" value="OAF3"/>
</dbReference>
<keyword evidence="10" id="KW-1185">Reference proteome</keyword>
<dbReference type="CDD" id="cd00067">
    <property type="entry name" value="GAL4"/>
    <property type="match status" value="1"/>
</dbReference>
<dbReference type="SUPFAM" id="SSF57701">
    <property type="entry name" value="Zn2/Cys6 DNA-binding domain"/>
    <property type="match status" value="1"/>
</dbReference>
<evidence type="ECO:0000259" key="8">
    <source>
        <dbReference type="PROSITE" id="PS50048"/>
    </source>
</evidence>
<sequence>MPATQRHVPFVTGSLQNITMAKADRISSVSSSSSDRGDKNKKSRTRLSLVCRHCRRRKIKCDKKQPTCGNCAKIHAICIYDYQDQLQRKLSSQQPSTLHHQLDDLENKFEELRESLKARQLEEWSQGSNTRKNLIRVNFFDGLQPSCLESIFKCDYKPFSDMGMITKHIRLNPFLLFVTRSFKPLNYAVKKILQSVGDAIDPNSDELESVAQVLFLTPEVREILKKHTMNPEGLTVETSDAIRRCILQNGTQDNQKALFEPIDLQFYASKTTRAELIDHVVSILPSKGKIDKLVSYFMTVMYPLVPYINKNEFAQTISKTIQYSATGEVIGVNIGDHQDFARKIGCLAVLLVLLRISYTAMILDKKPFDEEITNRFIVIAQKCLAHLITLSHKTNEDILSCLILMRWSLLYFPTEGDVRADSITDMLMTLITNHAFKIGVYRDCIQATSCNKTEKRRRYFLHYRAKLWMGTLIFLRSDMCLRGNFPAVCVDYAHMTPKEDFPENYEDKAEFQIHRILHKQLEIFTKMSVLDKLSLQLHEGIDIDEIYCKIRRLEYELQVSCPLSEVHVLARDSTEQNVIQSMQNTLYFKVNVVSKIYFLAIRASILCNLEAQIIDSMGSSEHLLLRFKEVTTECFEAAVDLTEILQDYMSSAGTNQTSSVLADHRYTLNQLVQIGIFRVSYYFIGVILNILRAKEGLESFQWHNDRKRSLAAEIGYKVSIINSISKSIFQYVQKLVYLGSHTLSDTYFTSFKQFLFLEYAMQVIQNEVNPNTPSRLKEMLGETNIPACIDYSPDDWEKLSDYITKALGQQEHVPFFPPAEDLLATAVPAPLEQTFNPMLLLDDDINIQNMLDGDYTWADFSR</sequence>
<reference evidence="10" key="1">
    <citation type="submission" date="2016-03" db="EMBL/GenBank/DDBJ databases">
        <authorList>
            <person name="Devillers Hugo."/>
        </authorList>
    </citation>
    <scope>NUCLEOTIDE SEQUENCE [LARGE SCALE GENOMIC DNA]</scope>
</reference>
<dbReference type="OrthoDB" id="2943660at2759"/>
<feature type="domain" description="Zn(2)-C6 fungal-type" evidence="8">
    <location>
        <begin position="50"/>
        <end position="80"/>
    </location>
</feature>
<evidence type="ECO:0000256" key="4">
    <source>
        <dbReference type="ARBA" id="ARBA00023125"/>
    </source>
</evidence>
<evidence type="ECO:0000256" key="1">
    <source>
        <dbReference type="ARBA" id="ARBA00022723"/>
    </source>
</evidence>
<evidence type="ECO:0000256" key="3">
    <source>
        <dbReference type="ARBA" id="ARBA00023015"/>
    </source>
</evidence>
<keyword evidence="6" id="KW-0539">Nucleus</keyword>
<proteinExistence type="predicted"/>
<keyword evidence="3" id="KW-0805">Transcription regulation</keyword>
<keyword evidence="2" id="KW-0862">Zinc</keyword>
<protein>
    <submittedName>
        <fullName evidence="9">LANO_0C02234g1_1</fullName>
    </submittedName>
</protein>